<keyword evidence="2" id="KW-1185">Reference proteome</keyword>
<protein>
    <submittedName>
        <fullName evidence="1">Uncharacterized protein</fullName>
    </submittedName>
</protein>
<gene>
    <name evidence="1" type="ORF">H5410_002365</name>
</gene>
<reference evidence="1 2" key="1">
    <citation type="submission" date="2020-09" db="EMBL/GenBank/DDBJ databases">
        <title>De no assembly of potato wild relative species, Solanum commersonii.</title>
        <authorList>
            <person name="Cho K."/>
        </authorList>
    </citation>
    <scope>NUCLEOTIDE SEQUENCE [LARGE SCALE GENOMIC DNA]</scope>
    <source>
        <strain evidence="1">LZ3.2</strain>
        <tissue evidence="1">Leaf</tissue>
    </source>
</reference>
<dbReference type="EMBL" id="JACXVP010000001">
    <property type="protein sequence ID" value="KAG5630648.1"/>
    <property type="molecule type" value="Genomic_DNA"/>
</dbReference>
<evidence type="ECO:0000313" key="2">
    <source>
        <dbReference type="Proteomes" id="UP000824120"/>
    </source>
</evidence>
<organism evidence="1 2">
    <name type="scientific">Solanum commersonii</name>
    <name type="common">Commerson's wild potato</name>
    <name type="synonym">Commerson's nightshade</name>
    <dbReference type="NCBI Taxonomy" id="4109"/>
    <lineage>
        <taxon>Eukaryota</taxon>
        <taxon>Viridiplantae</taxon>
        <taxon>Streptophyta</taxon>
        <taxon>Embryophyta</taxon>
        <taxon>Tracheophyta</taxon>
        <taxon>Spermatophyta</taxon>
        <taxon>Magnoliopsida</taxon>
        <taxon>eudicotyledons</taxon>
        <taxon>Gunneridae</taxon>
        <taxon>Pentapetalae</taxon>
        <taxon>asterids</taxon>
        <taxon>lamiids</taxon>
        <taxon>Solanales</taxon>
        <taxon>Solanaceae</taxon>
        <taxon>Solanoideae</taxon>
        <taxon>Solaneae</taxon>
        <taxon>Solanum</taxon>
    </lineage>
</organism>
<proteinExistence type="predicted"/>
<dbReference type="AlphaFoldDB" id="A0A9J6B1V0"/>
<dbReference type="Proteomes" id="UP000824120">
    <property type="component" value="Chromosome 1"/>
</dbReference>
<sequence>MHDRIENRSISSRMTRSNSSYISPIDYIVQAPSRASTSQIRESYNIKIDKENIARPILKVRVHRQEPESLKIFSERNENFSENGSKILMKKNNMIFKKNFIKILWTQE</sequence>
<evidence type="ECO:0000313" key="1">
    <source>
        <dbReference type="EMBL" id="KAG5630648.1"/>
    </source>
</evidence>
<accession>A0A9J6B1V0</accession>
<name>A0A9J6B1V0_SOLCO</name>
<comment type="caution">
    <text evidence="1">The sequence shown here is derived from an EMBL/GenBank/DDBJ whole genome shotgun (WGS) entry which is preliminary data.</text>
</comment>